<protein>
    <submittedName>
        <fullName evidence="2">DUF5333 family protein</fullName>
    </submittedName>
</protein>
<proteinExistence type="predicted"/>
<sequence>MRAAALILLAAPAAAQEAVPAPDYFVEAAFLSSTAQVLALSCQTLSVDPIAIARLTDATLARLTEDGFTPENLADRMADPSDAIATLQAAFVQKHALEQGAPEAAVCAAGAAEIAEETALGTLIVEVAQ</sequence>
<feature type="chain" id="PRO_5045859035" evidence="1">
    <location>
        <begin position="16"/>
        <end position="129"/>
    </location>
</feature>
<organism evidence="2 3">
    <name type="scientific">Jannaschia ovalis</name>
    <dbReference type="NCBI Taxonomy" id="3038773"/>
    <lineage>
        <taxon>Bacteria</taxon>
        <taxon>Pseudomonadati</taxon>
        <taxon>Pseudomonadota</taxon>
        <taxon>Alphaproteobacteria</taxon>
        <taxon>Rhodobacterales</taxon>
        <taxon>Roseobacteraceae</taxon>
        <taxon>Jannaschia</taxon>
    </lineage>
</organism>
<gene>
    <name evidence="2" type="ORF">P8627_11445</name>
</gene>
<evidence type="ECO:0000256" key="1">
    <source>
        <dbReference type="SAM" id="SignalP"/>
    </source>
</evidence>
<dbReference type="Pfam" id="PF17267">
    <property type="entry name" value="DUF5333"/>
    <property type="match status" value="1"/>
</dbReference>
<evidence type="ECO:0000313" key="3">
    <source>
        <dbReference type="Proteomes" id="UP001243420"/>
    </source>
</evidence>
<feature type="signal peptide" evidence="1">
    <location>
        <begin position="1"/>
        <end position="15"/>
    </location>
</feature>
<reference evidence="2 3" key="1">
    <citation type="submission" date="2023-04" db="EMBL/GenBank/DDBJ databases">
        <title>Jannaschia ovalis sp. nov., a marine bacterium isolated from sea tidal flat.</title>
        <authorList>
            <person name="Kwon D.Y."/>
            <person name="Kim J.-J."/>
        </authorList>
    </citation>
    <scope>NUCLEOTIDE SEQUENCE [LARGE SCALE GENOMIC DNA]</scope>
    <source>
        <strain evidence="2 3">GRR-S6-38</strain>
    </source>
</reference>
<keyword evidence="3" id="KW-1185">Reference proteome</keyword>
<keyword evidence="1" id="KW-0732">Signal</keyword>
<accession>A0ABY8L8G5</accession>
<dbReference type="RefSeq" id="WP_279964236.1">
    <property type="nucleotide sequence ID" value="NZ_CP122537.1"/>
</dbReference>
<dbReference type="EMBL" id="CP122537">
    <property type="protein sequence ID" value="WGH77652.1"/>
    <property type="molecule type" value="Genomic_DNA"/>
</dbReference>
<dbReference type="Proteomes" id="UP001243420">
    <property type="component" value="Chromosome"/>
</dbReference>
<dbReference type="InterPro" id="IPR020349">
    <property type="entry name" value="Uncharacterised_14.7kDa"/>
</dbReference>
<name>A0ABY8L8G5_9RHOB</name>
<evidence type="ECO:0000313" key="2">
    <source>
        <dbReference type="EMBL" id="WGH77652.1"/>
    </source>
</evidence>